<dbReference type="InterPro" id="IPR011050">
    <property type="entry name" value="Pectin_lyase_fold/virulence"/>
</dbReference>
<dbReference type="GO" id="GO:0016829">
    <property type="term" value="F:lyase activity"/>
    <property type="evidence" value="ECO:0007669"/>
    <property type="project" value="UniProtKB-KW"/>
</dbReference>
<comment type="caution">
    <text evidence="2">The sequence shown here is derived from an EMBL/GenBank/DDBJ whole genome shotgun (WGS) entry which is preliminary data.</text>
</comment>
<dbReference type="SUPFAM" id="SSF51126">
    <property type="entry name" value="Pectin lyase-like"/>
    <property type="match status" value="1"/>
</dbReference>
<protein>
    <submittedName>
        <fullName evidence="2">Parallel beta helix pectate lyase-like protein</fullName>
    </submittedName>
</protein>
<accession>A0A562VND6</accession>
<dbReference type="InterPro" id="IPR007742">
    <property type="entry name" value="NosD_dom"/>
</dbReference>
<evidence type="ECO:0000313" key="2">
    <source>
        <dbReference type="EMBL" id="TWJ19398.1"/>
    </source>
</evidence>
<proteinExistence type="predicted"/>
<evidence type="ECO:0000313" key="3">
    <source>
        <dbReference type="Proteomes" id="UP000319449"/>
    </source>
</evidence>
<dbReference type="Gene3D" id="2.160.20.10">
    <property type="entry name" value="Single-stranded right-handed beta-helix, Pectin lyase-like"/>
    <property type="match status" value="1"/>
</dbReference>
<name>A0A562VND6_9BACT</name>
<dbReference type="InterPro" id="IPR012334">
    <property type="entry name" value="Pectin_lyas_fold"/>
</dbReference>
<evidence type="ECO:0000259" key="1">
    <source>
        <dbReference type="Pfam" id="PF05048"/>
    </source>
</evidence>
<gene>
    <name evidence="2" type="ORF">JN12_01814</name>
</gene>
<dbReference type="OrthoDB" id="5401272at2"/>
<keyword evidence="3" id="KW-1185">Reference proteome</keyword>
<dbReference type="RefSeq" id="WP_145021525.1">
    <property type="nucleotide sequence ID" value="NZ_VLLN01000009.1"/>
</dbReference>
<keyword evidence="2" id="KW-0456">Lyase</keyword>
<reference evidence="2 3" key="1">
    <citation type="submission" date="2019-07" db="EMBL/GenBank/DDBJ databases">
        <title>Genomic Encyclopedia of Archaeal and Bacterial Type Strains, Phase II (KMG-II): from individual species to whole genera.</title>
        <authorList>
            <person name="Goeker M."/>
        </authorList>
    </citation>
    <scope>NUCLEOTIDE SEQUENCE [LARGE SCALE GENOMIC DNA]</scope>
    <source>
        <strain evidence="2 3">ATCC BAA-1139</strain>
    </source>
</reference>
<dbReference type="EMBL" id="VLLN01000009">
    <property type="protein sequence ID" value="TWJ19398.1"/>
    <property type="molecule type" value="Genomic_DNA"/>
</dbReference>
<dbReference type="AlphaFoldDB" id="A0A562VND6"/>
<dbReference type="Proteomes" id="UP000319449">
    <property type="component" value="Unassembled WGS sequence"/>
</dbReference>
<dbReference type="Pfam" id="PF05048">
    <property type="entry name" value="NosD"/>
    <property type="match status" value="1"/>
</dbReference>
<sequence>MTRNDGPGDARCRQCGVTISPAWPIALVILLMVLFGSGGEAAQLPSGAAQPTVEGLQGLPARMLRPLGTVEATYREQAITEDTVWKGVVVLEGPVTVAPQATLTIRPGAVIVAKSSEAGGLGGTSLFVHGRLVVQGDAERPVLFTSAFAVPHPGDWYGVILQGSEKKNQLDNCRIEGAERGLEAHFSSFTASGVAFAHCRIALRLLDSLASIRGMTVSDSPIGVMIQAGETDLRDGVVSGGQSGIVAEAGSVTLRQVTVQGAVTGLLAEGVRLQVRGALFTGNGSGLRLTACEGEVVGVRVVDNRDEGLSLKRSRLKVHGNEISGNGRVGLRLGDTLAALWGNIIRNNGAVELAYDGIGDLSLPGNWWGGLSLPELKKKVVPGQVADPPARVLLAPLLATPPSLPF</sequence>
<organism evidence="2 3">
    <name type="scientific">Geobacter argillaceus</name>
    <dbReference type="NCBI Taxonomy" id="345631"/>
    <lineage>
        <taxon>Bacteria</taxon>
        <taxon>Pseudomonadati</taxon>
        <taxon>Thermodesulfobacteriota</taxon>
        <taxon>Desulfuromonadia</taxon>
        <taxon>Geobacterales</taxon>
        <taxon>Geobacteraceae</taxon>
        <taxon>Geobacter</taxon>
    </lineage>
</organism>
<feature type="domain" description="Periplasmic copper-binding protein NosD beta helix" evidence="1">
    <location>
        <begin position="228"/>
        <end position="348"/>
    </location>
</feature>